<dbReference type="EMBL" id="JANBPU010000129">
    <property type="protein sequence ID" value="KAJ1915802.1"/>
    <property type="molecule type" value="Genomic_DNA"/>
</dbReference>
<feature type="compositionally biased region" description="Low complexity" evidence="1">
    <location>
        <begin position="393"/>
        <end position="409"/>
    </location>
</feature>
<proteinExistence type="predicted"/>
<feature type="region of interest" description="Disordered" evidence="1">
    <location>
        <begin position="167"/>
        <end position="287"/>
    </location>
</feature>
<dbReference type="OrthoDB" id="10617913at2759"/>
<dbReference type="Proteomes" id="UP001150538">
    <property type="component" value="Unassembled WGS sequence"/>
</dbReference>
<organism evidence="2 3">
    <name type="scientific">Mycoemilia scoparia</name>
    <dbReference type="NCBI Taxonomy" id="417184"/>
    <lineage>
        <taxon>Eukaryota</taxon>
        <taxon>Fungi</taxon>
        <taxon>Fungi incertae sedis</taxon>
        <taxon>Zoopagomycota</taxon>
        <taxon>Kickxellomycotina</taxon>
        <taxon>Kickxellomycetes</taxon>
        <taxon>Kickxellales</taxon>
        <taxon>Kickxellaceae</taxon>
        <taxon>Mycoemilia</taxon>
    </lineage>
</organism>
<keyword evidence="3" id="KW-1185">Reference proteome</keyword>
<dbReference type="AlphaFoldDB" id="A0A9W7ZZ92"/>
<comment type="caution">
    <text evidence="2">The sequence shown here is derived from an EMBL/GenBank/DDBJ whole genome shotgun (WGS) entry which is preliminary data.</text>
</comment>
<reference evidence="2" key="1">
    <citation type="submission" date="2022-07" db="EMBL/GenBank/DDBJ databases">
        <title>Phylogenomic reconstructions and comparative analyses of Kickxellomycotina fungi.</title>
        <authorList>
            <person name="Reynolds N.K."/>
            <person name="Stajich J.E."/>
            <person name="Barry K."/>
            <person name="Grigoriev I.V."/>
            <person name="Crous P."/>
            <person name="Smith M.E."/>
        </authorList>
    </citation>
    <scope>NUCLEOTIDE SEQUENCE</scope>
    <source>
        <strain evidence="2">NBRC 100468</strain>
    </source>
</reference>
<gene>
    <name evidence="2" type="ORF">H4219_004119</name>
</gene>
<feature type="region of interest" description="Disordered" evidence="1">
    <location>
        <begin position="391"/>
        <end position="412"/>
    </location>
</feature>
<evidence type="ECO:0000313" key="3">
    <source>
        <dbReference type="Proteomes" id="UP001150538"/>
    </source>
</evidence>
<accession>A0A9W7ZZ92</accession>
<evidence type="ECO:0000313" key="2">
    <source>
        <dbReference type="EMBL" id="KAJ1915802.1"/>
    </source>
</evidence>
<feature type="region of interest" description="Disordered" evidence="1">
    <location>
        <begin position="299"/>
        <end position="319"/>
    </location>
</feature>
<evidence type="ECO:0000256" key="1">
    <source>
        <dbReference type="SAM" id="MobiDB-lite"/>
    </source>
</evidence>
<protein>
    <submittedName>
        <fullName evidence="2">Uncharacterized protein</fullName>
    </submittedName>
</protein>
<sequence length="756" mass="83448">MHTRQHARESICTALANREKYRVELQNSMPAARFTHHESIMFERAVTSFPYPPSHPSFMQRKHANTTKLATPYTITPQASANEETNRDTLVETEDDIIDHSRFGNSNSLFNTNHKGIRIETSNKDKKEQEVTSSSLVTLCGLSAAECSPVDLQFDIDSYISNRKGLLVEDDNVDPPTMSKPGGGGNGDPSPKSRAYSPAVNQRKVPNDDLPLTPNDRFPYSLSSGPIGSFRSAPPTSKPENKEADSRKKKSLMYKAPENASFPVPLSPDSDTPYICKTKPERRSLKRYSTKRISYSQMSYCNNASTNSRSNESESEDDLNAQAHIPKLSRLDSVSNRFLSTKPNHYEGGGDKSTNTYANISHSRKSSISSISSFEGEVIIRQNIPPPPPFLSTPPKTSIPTPTSPKLSSVQPKSAAASLSITTAKSEKDIKPHSLANQEALQRRAPTRKMINTRCKINIPNDEENEKFMLWLSFQNDVERWYNQALDRMCEQLNTVIYDFFFDLHDWKSFIDVFPKQLAIEWFEFEAKILASMPAPPLSSSFFNPTFSACSLLSTTTTTGGGGSVISPLNAISPGMNMSSVTASISAYSPEMDPNDPRRAHLDELHMWLKSRLKITKEKFFETCVRTILDAQKSAYSAARKDKLHAAKSEQKTKKFEEYLRILGGFYGNSMKGVRHCPVVRRGKAVGGAVCGSPTVVIGNTPGPFTPTLLTPATAPLSNSSITATVNTNTVTPNVLTTVTASLVPVAASKSTPHIK</sequence>
<name>A0A9W7ZZ92_9FUNG</name>